<evidence type="ECO:0000313" key="2">
    <source>
        <dbReference type="EMBL" id="VFJ69048.1"/>
    </source>
</evidence>
<reference evidence="3" key="1">
    <citation type="submission" date="2019-02" db="EMBL/GenBank/DDBJ databases">
        <authorList>
            <person name="Gruber-Vodicka R. H."/>
            <person name="Seah K. B. B."/>
        </authorList>
    </citation>
    <scope>NUCLEOTIDE SEQUENCE</scope>
    <source>
        <strain evidence="1">BECK_BZ163</strain>
        <strain evidence="3">BECK_BZ164</strain>
        <strain evidence="2">BECK_BZ165</strain>
    </source>
</reference>
<protein>
    <submittedName>
        <fullName evidence="3">Uncharacterized protein</fullName>
    </submittedName>
</protein>
<evidence type="ECO:0000313" key="3">
    <source>
        <dbReference type="EMBL" id="VFK17769.1"/>
    </source>
</evidence>
<dbReference type="EMBL" id="CAADEZ010000496">
    <property type="protein sequence ID" value="VFJ69034.1"/>
    <property type="molecule type" value="Genomic_DNA"/>
</dbReference>
<sequence>MTEATLPLPKTLHRNIETLAERENISLTQRIAHLLNARTSDAHGGPVAFRDDATEQKASFDDLLGKWGTIPALDADEILDARQIQEPEPGLTPELVDHLKARIAHAE</sequence>
<gene>
    <name evidence="1" type="ORF">BECKFM1743A_GA0114220_104963</name>
    <name evidence="3" type="ORF">BECKFM1743B_GA0114221_105013</name>
    <name evidence="2" type="ORF">BECKFM1743C_GA0114222_105093</name>
</gene>
<dbReference type="AlphaFoldDB" id="A0A450WL94"/>
<name>A0A450WL94_9GAMM</name>
<proteinExistence type="predicted"/>
<dbReference type="EMBL" id="CAADFL010000501">
    <property type="protein sequence ID" value="VFK17769.1"/>
    <property type="molecule type" value="Genomic_DNA"/>
</dbReference>
<accession>A0A450WL94</accession>
<dbReference type="EMBL" id="CAADFA010000509">
    <property type="protein sequence ID" value="VFJ69048.1"/>
    <property type="molecule type" value="Genomic_DNA"/>
</dbReference>
<evidence type="ECO:0000313" key="1">
    <source>
        <dbReference type="EMBL" id="VFJ69034.1"/>
    </source>
</evidence>
<organism evidence="3">
    <name type="scientific">Candidatus Kentrum sp. FM</name>
    <dbReference type="NCBI Taxonomy" id="2126340"/>
    <lineage>
        <taxon>Bacteria</taxon>
        <taxon>Pseudomonadati</taxon>
        <taxon>Pseudomonadota</taxon>
        <taxon>Gammaproteobacteria</taxon>
        <taxon>Candidatus Kentrum</taxon>
    </lineage>
</organism>